<feature type="binding site" evidence="10">
    <location>
        <position position="9"/>
    </location>
    <ligand>
        <name>Zn(2+)</name>
        <dbReference type="ChEBI" id="CHEBI:29105"/>
    </ligand>
</feature>
<name>A0A0P6J3W5_AEDAE</name>
<dbReference type="AlphaFoldDB" id="A0A0P6J3W5"/>
<dbReference type="SMART" id="SM00355">
    <property type="entry name" value="ZnF_C2H2"/>
    <property type="match status" value="5"/>
</dbReference>
<feature type="non-terminal residue" evidence="14">
    <location>
        <position position="381"/>
    </location>
</feature>
<dbReference type="Pfam" id="PF13894">
    <property type="entry name" value="zf-C2H2_4"/>
    <property type="match status" value="1"/>
</dbReference>
<evidence type="ECO:0000256" key="4">
    <source>
        <dbReference type="ARBA" id="ARBA00022771"/>
    </source>
</evidence>
<dbReference type="GO" id="GO:0005634">
    <property type="term" value="C:nucleus"/>
    <property type="evidence" value="ECO:0007669"/>
    <property type="project" value="UniProtKB-SubCell"/>
</dbReference>
<evidence type="ECO:0000259" key="13">
    <source>
        <dbReference type="PROSITE" id="PS51915"/>
    </source>
</evidence>
<dbReference type="PANTHER" id="PTHR47772:SF13">
    <property type="entry name" value="GASTRULA ZINC FINGER PROTEIN XLCGF49.1-LIKE-RELATED"/>
    <property type="match status" value="1"/>
</dbReference>
<feature type="domain" description="C2H2-type" evidence="12">
    <location>
        <begin position="257"/>
        <end position="285"/>
    </location>
</feature>
<dbReference type="SUPFAM" id="SSF57716">
    <property type="entry name" value="Glucocorticoid receptor-like (DNA-binding domain)"/>
    <property type="match status" value="1"/>
</dbReference>
<keyword evidence="4 9" id="KW-0863">Zinc-finger</keyword>
<feature type="binding site" evidence="10">
    <location>
        <position position="53"/>
    </location>
    <ligand>
        <name>Zn(2+)</name>
        <dbReference type="ChEBI" id="CHEBI:29105"/>
    </ligand>
</feature>
<proteinExistence type="evidence at transcript level"/>
<dbReference type="Pfam" id="PF13912">
    <property type="entry name" value="zf-C2H2_6"/>
    <property type="match status" value="1"/>
</dbReference>
<dbReference type="Pfam" id="PF07776">
    <property type="entry name" value="zf-AD"/>
    <property type="match status" value="1"/>
</dbReference>
<accession>A0A0P6J3W5</accession>
<sequence length="381" mass="43180">SNKGLLQVCRLCLSEEFLEDIFNQNDLRTWISDLLSIEVTQNDSISHSICAVCKIRLNDFREYQLRCLEVQDVLRSEPIVIKDEKISPKEELVENSPSFESSPLPMLEPLEETVLEANSDQEMMVNNASQDQDGFIEESNLNDAECYPDDELPENSQSEEPHDSSTVEVLRVVGSSADEDDPESEIPYSQETKTSAKQIMACGMCGENLPKARMESHMNKHLGLKPFKCERGCISVCFTSEYNRVWHYRHIHDAPQYWCFSCKRTFGSRQGLFGHKQRFHSTKSHRCTICAQAFVTEYRLNKHMLGHGITDRQFSCPTCDASFPTDYALKRHVARKHVPSGGDDFGKNWLQAIANQSDALCEGEAILPDMEPGVPATEAVE</sequence>
<evidence type="ECO:0000256" key="9">
    <source>
        <dbReference type="PROSITE-ProRule" id="PRU00042"/>
    </source>
</evidence>
<comment type="subcellular location">
    <subcellularLocation>
        <location evidence="1">Nucleus</location>
    </subcellularLocation>
</comment>
<evidence type="ECO:0000256" key="2">
    <source>
        <dbReference type="ARBA" id="ARBA00022723"/>
    </source>
</evidence>
<feature type="domain" description="C2H2-type" evidence="12">
    <location>
        <begin position="314"/>
        <end position="337"/>
    </location>
</feature>
<evidence type="ECO:0000256" key="5">
    <source>
        <dbReference type="ARBA" id="ARBA00022833"/>
    </source>
</evidence>
<evidence type="ECO:0000256" key="7">
    <source>
        <dbReference type="ARBA" id="ARBA00023163"/>
    </source>
</evidence>
<keyword evidence="8" id="KW-0539">Nucleus</keyword>
<dbReference type="Gene3D" id="3.40.1800.20">
    <property type="match status" value="1"/>
</dbReference>
<feature type="domain" description="C2H2-type" evidence="12">
    <location>
        <begin position="285"/>
        <end position="307"/>
    </location>
</feature>
<evidence type="ECO:0000259" key="12">
    <source>
        <dbReference type="PROSITE" id="PS50157"/>
    </source>
</evidence>
<feature type="region of interest" description="Disordered" evidence="11">
    <location>
        <begin position="144"/>
        <end position="167"/>
    </location>
</feature>
<dbReference type="Gene3D" id="3.30.160.60">
    <property type="entry name" value="Classic Zinc Finger"/>
    <property type="match status" value="3"/>
</dbReference>
<keyword evidence="5 10" id="KW-0862">Zinc</keyword>
<dbReference type="PROSITE" id="PS50157">
    <property type="entry name" value="ZINC_FINGER_C2H2_2"/>
    <property type="match status" value="3"/>
</dbReference>
<keyword evidence="3" id="KW-0677">Repeat</keyword>
<dbReference type="Pfam" id="PF00096">
    <property type="entry name" value="zf-C2H2"/>
    <property type="match status" value="1"/>
</dbReference>
<evidence type="ECO:0000256" key="1">
    <source>
        <dbReference type="ARBA" id="ARBA00004123"/>
    </source>
</evidence>
<evidence type="ECO:0000256" key="6">
    <source>
        <dbReference type="ARBA" id="ARBA00023015"/>
    </source>
</evidence>
<dbReference type="InterPro" id="IPR013087">
    <property type="entry name" value="Znf_C2H2_type"/>
</dbReference>
<keyword evidence="7" id="KW-0804">Transcription</keyword>
<reference evidence="14" key="1">
    <citation type="journal article" date="2016" name="PLoS ONE">
        <title>A Deep Insight into the Sialome of Male and Female Aedes aegypti Mosquitoes.</title>
        <authorList>
            <person name="Ribeiro J.M."/>
            <person name="Martin-Martin I."/>
            <person name="Arca B."/>
            <person name="Calvo E."/>
        </authorList>
    </citation>
    <scope>NUCLEOTIDE SEQUENCE</scope>
    <source>
        <strain evidence="14">Liverpool</strain>
        <tissue evidence="14">Salivary glands</tissue>
    </source>
</reference>
<protein>
    <submittedName>
        <fullName evidence="14">Putative zn finger</fullName>
    </submittedName>
</protein>
<dbReference type="InterPro" id="IPR050636">
    <property type="entry name" value="C2H2-ZF_domain-containing"/>
</dbReference>
<evidence type="ECO:0000256" key="10">
    <source>
        <dbReference type="PROSITE-ProRule" id="PRU01263"/>
    </source>
</evidence>
<dbReference type="InterPro" id="IPR012934">
    <property type="entry name" value="Znf_AD"/>
</dbReference>
<dbReference type="VEuPathDB" id="VectorBase:AAEL026701"/>
<evidence type="ECO:0000256" key="11">
    <source>
        <dbReference type="SAM" id="MobiDB-lite"/>
    </source>
</evidence>
<dbReference type="SMART" id="SM00868">
    <property type="entry name" value="zf-AD"/>
    <property type="match status" value="1"/>
</dbReference>
<dbReference type="SUPFAM" id="SSF57667">
    <property type="entry name" value="beta-beta-alpha zinc fingers"/>
    <property type="match status" value="1"/>
</dbReference>
<dbReference type="PROSITE" id="PS51915">
    <property type="entry name" value="ZAD"/>
    <property type="match status" value="1"/>
</dbReference>
<dbReference type="PROSITE" id="PS00028">
    <property type="entry name" value="ZINC_FINGER_C2H2_1"/>
    <property type="match status" value="3"/>
</dbReference>
<keyword evidence="6" id="KW-0805">Transcription regulation</keyword>
<feature type="binding site" evidence="10">
    <location>
        <position position="12"/>
    </location>
    <ligand>
        <name>Zn(2+)</name>
        <dbReference type="ChEBI" id="CHEBI:29105"/>
    </ligand>
</feature>
<dbReference type="GO" id="GO:0008270">
    <property type="term" value="F:zinc ion binding"/>
    <property type="evidence" value="ECO:0007669"/>
    <property type="project" value="UniProtKB-UniRule"/>
</dbReference>
<keyword evidence="2 10" id="KW-0479">Metal-binding</keyword>
<evidence type="ECO:0000256" key="3">
    <source>
        <dbReference type="ARBA" id="ARBA00022737"/>
    </source>
</evidence>
<feature type="non-terminal residue" evidence="14">
    <location>
        <position position="1"/>
    </location>
</feature>
<dbReference type="PANTHER" id="PTHR47772">
    <property type="entry name" value="ZINC FINGER PROTEIN 200"/>
    <property type="match status" value="1"/>
</dbReference>
<organism evidence="14">
    <name type="scientific">Aedes aegypti</name>
    <name type="common">Yellowfever mosquito</name>
    <name type="synonym">Culex aegypti</name>
    <dbReference type="NCBI Taxonomy" id="7159"/>
    <lineage>
        <taxon>Eukaryota</taxon>
        <taxon>Metazoa</taxon>
        <taxon>Ecdysozoa</taxon>
        <taxon>Arthropoda</taxon>
        <taxon>Hexapoda</taxon>
        <taxon>Insecta</taxon>
        <taxon>Pterygota</taxon>
        <taxon>Neoptera</taxon>
        <taxon>Endopterygota</taxon>
        <taxon>Diptera</taxon>
        <taxon>Nematocera</taxon>
        <taxon>Culicoidea</taxon>
        <taxon>Culicidae</taxon>
        <taxon>Culicinae</taxon>
        <taxon>Aedini</taxon>
        <taxon>Aedes</taxon>
        <taxon>Stegomyia</taxon>
    </lineage>
</organism>
<feature type="binding site" evidence="10">
    <location>
        <position position="50"/>
    </location>
    <ligand>
        <name>Zn(2+)</name>
        <dbReference type="ChEBI" id="CHEBI:29105"/>
    </ligand>
</feature>
<evidence type="ECO:0000313" key="14">
    <source>
        <dbReference type="EMBL" id="JAN94788.1"/>
    </source>
</evidence>
<feature type="domain" description="ZAD" evidence="13">
    <location>
        <begin position="7"/>
        <end position="77"/>
    </location>
</feature>
<dbReference type="InterPro" id="IPR036236">
    <property type="entry name" value="Znf_C2H2_sf"/>
</dbReference>
<evidence type="ECO:0000256" key="8">
    <source>
        <dbReference type="ARBA" id="ARBA00023242"/>
    </source>
</evidence>
<dbReference type="EMBL" id="GDUN01001131">
    <property type="protein sequence ID" value="JAN94788.1"/>
    <property type="molecule type" value="mRNA"/>
</dbReference>